<dbReference type="PANTHER" id="PTHR24193">
    <property type="entry name" value="ANKYRIN REPEAT PROTEIN"/>
    <property type="match status" value="1"/>
</dbReference>
<evidence type="ECO:0000313" key="5">
    <source>
        <dbReference type="EMBL" id="CEM41753.1"/>
    </source>
</evidence>
<dbReference type="InterPro" id="IPR002110">
    <property type="entry name" value="Ankyrin_rpt"/>
</dbReference>
<organism evidence="5">
    <name type="scientific">Chromera velia CCMP2878</name>
    <dbReference type="NCBI Taxonomy" id="1169474"/>
    <lineage>
        <taxon>Eukaryota</taxon>
        <taxon>Sar</taxon>
        <taxon>Alveolata</taxon>
        <taxon>Colpodellida</taxon>
        <taxon>Chromeraceae</taxon>
        <taxon>Chromera</taxon>
    </lineage>
</organism>
<dbReference type="SUPFAM" id="SSF48403">
    <property type="entry name" value="Ankyrin repeat"/>
    <property type="match status" value="1"/>
</dbReference>
<protein>
    <submittedName>
        <fullName evidence="5">Uncharacterized protein</fullName>
    </submittedName>
</protein>
<dbReference type="GO" id="GO:0000976">
    <property type="term" value="F:transcription cis-regulatory region binding"/>
    <property type="evidence" value="ECO:0007669"/>
    <property type="project" value="TreeGrafter"/>
</dbReference>
<name>A0A0G4HCQ2_9ALVE</name>
<dbReference type="EMBL" id="CDMZ01002303">
    <property type="protein sequence ID" value="CEM41753.1"/>
    <property type="molecule type" value="Genomic_DNA"/>
</dbReference>
<dbReference type="VEuPathDB" id="CryptoDB:Cvel_26224"/>
<sequence>MAYYIDNEITTAASSYRLEEVDSPLRSLIEETLIKIVENTDTPLDKIEIDSEGKVERETILHFAVWHGFINLAAIALRHGADIEEENSFDWTPLALAVASGWADFIEFLLNKGAEVGEDDLYVVLDDTGPSVNLSERRGESFISCMVWLTEVMLDHGADVNDLSDSERVSFLHLTVDWGSVDLVSVKRGADVRARIAPEWEHGELQETLRQWAIRRMTEIANVEEGKPLPNRDPRDPAELSEALRKTRDFFKAREDQPQQPGSEGW</sequence>
<dbReference type="GO" id="GO:0005634">
    <property type="term" value="C:nucleus"/>
    <property type="evidence" value="ECO:0007669"/>
    <property type="project" value="TreeGrafter"/>
</dbReference>
<evidence type="ECO:0000256" key="4">
    <source>
        <dbReference type="SAM" id="MobiDB-lite"/>
    </source>
</evidence>
<dbReference type="AlphaFoldDB" id="A0A0G4HCQ2"/>
<keyword evidence="1" id="KW-0677">Repeat</keyword>
<proteinExistence type="predicted"/>
<dbReference type="Pfam" id="PF12796">
    <property type="entry name" value="Ank_2"/>
    <property type="match status" value="1"/>
</dbReference>
<dbReference type="GO" id="GO:0045944">
    <property type="term" value="P:positive regulation of transcription by RNA polymerase II"/>
    <property type="evidence" value="ECO:0007669"/>
    <property type="project" value="TreeGrafter"/>
</dbReference>
<dbReference type="SMART" id="SM00248">
    <property type="entry name" value="ANK"/>
    <property type="match status" value="2"/>
</dbReference>
<gene>
    <name evidence="5" type="ORF">Cvel_26224</name>
</gene>
<evidence type="ECO:0000256" key="2">
    <source>
        <dbReference type="ARBA" id="ARBA00023043"/>
    </source>
</evidence>
<dbReference type="InterPro" id="IPR050663">
    <property type="entry name" value="Ankyrin-SOCS_Box"/>
</dbReference>
<evidence type="ECO:0000256" key="1">
    <source>
        <dbReference type="ARBA" id="ARBA00022737"/>
    </source>
</evidence>
<feature type="repeat" description="ANK" evidence="3">
    <location>
        <begin position="89"/>
        <end position="121"/>
    </location>
</feature>
<reference evidence="5" key="1">
    <citation type="submission" date="2014-11" db="EMBL/GenBank/DDBJ databases">
        <authorList>
            <person name="Otto D Thomas"/>
            <person name="Naeem Raeece"/>
        </authorList>
    </citation>
    <scope>NUCLEOTIDE SEQUENCE</scope>
</reference>
<feature type="compositionally biased region" description="Basic and acidic residues" evidence="4">
    <location>
        <begin position="246"/>
        <end position="257"/>
    </location>
</feature>
<dbReference type="PhylomeDB" id="A0A0G4HCQ2"/>
<evidence type="ECO:0000256" key="3">
    <source>
        <dbReference type="PROSITE-ProRule" id="PRU00023"/>
    </source>
</evidence>
<feature type="repeat" description="ANK" evidence="3">
    <location>
        <begin position="56"/>
        <end position="88"/>
    </location>
</feature>
<dbReference type="InterPro" id="IPR036770">
    <property type="entry name" value="Ankyrin_rpt-contain_sf"/>
</dbReference>
<accession>A0A0G4HCQ2</accession>
<dbReference type="PROSITE" id="PS50297">
    <property type="entry name" value="ANK_REP_REGION"/>
    <property type="match status" value="2"/>
</dbReference>
<feature type="region of interest" description="Disordered" evidence="4">
    <location>
        <begin position="246"/>
        <end position="266"/>
    </location>
</feature>
<keyword evidence="2 3" id="KW-0040">ANK repeat</keyword>
<dbReference type="Gene3D" id="1.25.40.20">
    <property type="entry name" value="Ankyrin repeat-containing domain"/>
    <property type="match status" value="1"/>
</dbReference>
<dbReference type="PANTHER" id="PTHR24193:SF121">
    <property type="entry name" value="ADA2A-CONTAINING COMPLEX COMPONENT 3, ISOFORM D"/>
    <property type="match status" value="1"/>
</dbReference>
<dbReference type="PROSITE" id="PS50088">
    <property type="entry name" value="ANK_REPEAT"/>
    <property type="match status" value="2"/>
</dbReference>